<accession>A0ABD3B855</accession>
<dbReference type="Proteomes" id="UP001632038">
    <property type="component" value="Unassembled WGS sequence"/>
</dbReference>
<dbReference type="EMBL" id="JAVIJP010000132">
    <property type="protein sequence ID" value="KAL3613368.1"/>
    <property type="molecule type" value="Genomic_DNA"/>
</dbReference>
<name>A0ABD3B855_9LAMI</name>
<evidence type="ECO:0000313" key="2">
    <source>
        <dbReference type="Proteomes" id="UP001632038"/>
    </source>
</evidence>
<sequence>MRLQSMGSNDETAQLSKFVEWIASIGDKTIGEEDDGKALIDITDDMFIKEDGDAIDSLARVIYLSKY</sequence>
<organism evidence="1 2">
    <name type="scientific">Castilleja foliolosa</name>
    <dbReference type="NCBI Taxonomy" id="1961234"/>
    <lineage>
        <taxon>Eukaryota</taxon>
        <taxon>Viridiplantae</taxon>
        <taxon>Streptophyta</taxon>
        <taxon>Embryophyta</taxon>
        <taxon>Tracheophyta</taxon>
        <taxon>Spermatophyta</taxon>
        <taxon>Magnoliopsida</taxon>
        <taxon>eudicotyledons</taxon>
        <taxon>Gunneridae</taxon>
        <taxon>Pentapetalae</taxon>
        <taxon>asterids</taxon>
        <taxon>lamiids</taxon>
        <taxon>Lamiales</taxon>
        <taxon>Orobanchaceae</taxon>
        <taxon>Pedicularideae</taxon>
        <taxon>Castillejinae</taxon>
        <taxon>Castilleja</taxon>
    </lineage>
</organism>
<protein>
    <recommendedName>
        <fullName evidence="3">ATP-dependent DNA helicase</fullName>
    </recommendedName>
</protein>
<proteinExistence type="predicted"/>
<evidence type="ECO:0000313" key="1">
    <source>
        <dbReference type="EMBL" id="KAL3613368.1"/>
    </source>
</evidence>
<comment type="caution">
    <text evidence="1">The sequence shown here is derived from an EMBL/GenBank/DDBJ whole genome shotgun (WGS) entry which is preliminary data.</text>
</comment>
<keyword evidence="2" id="KW-1185">Reference proteome</keyword>
<reference evidence="2" key="1">
    <citation type="journal article" date="2024" name="IScience">
        <title>Strigolactones Initiate the Formation of Haustorium-like Structures in Castilleja.</title>
        <authorList>
            <person name="Buerger M."/>
            <person name="Peterson D."/>
            <person name="Chory J."/>
        </authorList>
    </citation>
    <scope>NUCLEOTIDE SEQUENCE [LARGE SCALE GENOMIC DNA]</scope>
</reference>
<gene>
    <name evidence="1" type="ORF">CASFOL_042781</name>
</gene>
<dbReference type="AlphaFoldDB" id="A0ABD3B855"/>
<evidence type="ECO:0008006" key="3">
    <source>
        <dbReference type="Google" id="ProtNLM"/>
    </source>
</evidence>